<dbReference type="Pfam" id="PF00067">
    <property type="entry name" value="p450"/>
    <property type="match status" value="1"/>
</dbReference>
<dbReference type="EMBL" id="JAADJF010000133">
    <property type="protein sequence ID" value="KAF4437204.1"/>
    <property type="molecule type" value="Genomic_DNA"/>
</dbReference>
<keyword evidence="7" id="KW-0560">Oxidoreductase</keyword>
<dbReference type="GO" id="GO:0020037">
    <property type="term" value="F:heme binding"/>
    <property type="evidence" value="ECO:0007669"/>
    <property type="project" value="InterPro"/>
</dbReference>
<protein>
    <submittedName>
        <fullName evidence="8">Pisatin demethylase cytochrome P450</fullName>
    </submittedName>
</protein>
<dbReference type="GO" id="GO:0008168">
    <property type="term" value="F:methyltransferase activity"/>
    <property type="evidence" value="ECO:0007669"/>
    <property type="project" value="UniProtKB-KW"/>
</dbReference>
<dbReference type="Gene3D" id="1.10.630.10">
    <property type="entry name" value="Cytochrome P450"/>
    <property type="match status" value="1"/>
</dbReference>
<dbReference type="CDD" id="cd11060">
    <property type="entry name" value="CYP57A1-like"/>
    <property type="match status" value="1"/>
</dbReference>
<evidence type="ECO:0000256" key="5">
    <source>
        <dbReference type="ARBA" id="ARBA00023004"/>
    </source>
</evidence>
<proteinExistence type="inferred from homology"/>
<keyword evidence="5 6" id="KW-0408">Iron</keyword>
<dbReference type="InterPro" id="IPR036396">
    <property type="entry name" value="Cyt_P450_sf"/>
</dbReference>
<keyword evidence="4 6" id="KW-0479">Metal-binding</keyword>
<dbReference type="InterPro" id="IPR017972">
    <property type="entry name" value="Cyt_P450_CS"/>
</dbReference>
<comment type="similarity">
    <text evidence="2 7">Belongs to the cytochrome P450 family.</text>
</comment>
<dbReference type="SUPFAM" id="SSF48264">
    <property type="entry name" value="Cytochrome P450"/>
    <property type="match status" value="1"/>
</dbReference>
<evidence type="ECO:0000256" key="4">
    <source>
        <dbReference type="ARBA" id="ARBA00022723"/>
    </source>
</evidence>
<dbReference type="GO" id="GO:0004497">
    <property type="term" value="F:monooxygenase activity"/>
    <property type="evidence" value="ECO:0007669"/>
    <property type="project" value="UniProtKB-KW"/>
</dbReference>
<comment type="caution">
    <text evidence="8">The sequence shown here is derived from an EMBL/GenBank/DDBJ whole genome shotgun (WGS) entry which is preliminary data.</text>
</comment>
<keyword evidence="8" id="KW-0489">Methyltransferase</keyword>
<dbReference type="FunFam" id="1.10.630.10:FF:000050">
    <property type="entry name" value="Cytochrome P450 monooxygenase"/>
    <property type="match status" value="1"/>
</dbReference>
<evidence type="ECO:0000256" key="6">
    <source>
        <dbReference type="PIRSR" id="PIRSR602401-1"/>
    </source>
</evidence>
<gene>
    <name evidence="8" type="ORF">FACUT_5858</name>
</gene>
<evidence type="ECO:0000256" key="7">
    <source>
        <dbReference type="RuleBase" id="RU000461"/>
    </source>
</evidence>
<evidence type="ECO:0000313" key="8">
    <source>
        <dbReference type="EMBL" id="KAF4437204.1"/>
    </source>
</evidence>
<accession>A0A8H4NGR2</accession>
<dbReference type="GO" id="GO:0016705">
    <property type="term" value="F:oxidoreductase activity, acting on paired donors, with incorporation or reduction of molecular oxygen"/>
    <property type="evidence" value="ECO:0007669"/>
    <property type="project" value="InterPro"/>
</dbReference>
<keyword evidence="3 6" id="KW-0349">Heme</keyword>
<dbReference type="AlphaFoldDB" id="A0A8H4NGR2"/>
<dbReference type="GO" id="GO:0032259">
    <property type="term" value="P:methylation"/>
    <property type="evidence" value="ECO:0007669"/>
    <property type="project" value="UniProtKB-KW"/>
</dbReference>
<keyword evidence="8" id="KW-0808">Transferase</keyword>
<evidence type="ECO:0000256" key="2">
    <source>
        <dbReference type="ARBA" id="ARBA00010617"/>
    </source>
</evidence>
<dbReference type="InterPro" id="IPR001128">
    <property type="entry name" value="Cyt_P450"/>
</dbReference>
<evidence type="ECO:0000256" key="1">
    <source>
        <dbReference type="ARBA" id="ARBA00001971"/>
    </source>
</evidence>
<keyword evidence="7" id="KW-0503">Monooxygenase</keyword>
<dbReference type="OrthoDB" id="3934656at2759"/>
<dbReference type="InterPro" id="IPR002401">
    <property type="entry name" value="Cyt_P450_E_grp-I"/>
</dbReference>
<keyword evidence="9" id="KW-1185">Reference proteome</keyword>
<organism evidence="8 9">
    <name type="scientific">Fusarium acutatum</name>
    <dbReference type="NCBI Taxonomy" id="78861"/>
    <lineage>
        <taxon>Eukaryota</taxon>
        <taxon>Fungi</taxon>
        <taxon>Dikarya</taxon>
        <taxon>Ascomycota</taxon>
        <taxon>Pezizomycotina</taxon>
        <taxon>Sordariomycetes</taxon>
        <taxon>Hypocreomycetidae</taxon>
        <taxon>Hypocreales</taxon>
        <taxon>Nectriaceae</taxon>
        <taxon>Fusarium</taxon>
        <taxon>Fusarium fujikuroi species complex</taxon>
    </lineage>
</organism>
<dbReference type="GO" id="GO:0005506">
    <property type="term" value="F:iron ion binding"/>
    <property type="evidence" value="ECO:0007669"/>
    <property type="project" value="InterPro"/>
</dbReference>
<reference evidence="8 9" key="1">
    <citation type="submission" date="2020-01" db="EMBL/GenBank/DDBJ databases">
        <title>Identification and distribution of gene clusters putatively required for synthesis of sphingolipid metabolism inhibitors in phylogenetically diverse species of the filamentous fungus Fusarium.</title>
        <authorList>
            <person name="Kim H.-S."/>
            <person name="Busman M."/>
            <person name="Brown D.W."/>
            <person name="Divon H."/>
            <person name="Uhlig S."/>
            <person name="Proctor R.H."/>
        </authorList>
    </citation>
    <scope>NUCLEOTIDE SEQUENCE [LARGE SCALE GENOMIC DNA]</scope>
    <source>
        <strain evidence="8 9">NRRL 13308</strain>
    </source>
</reference>
<dbReference type="Proteomes" id="UP000536711">
    <property type="component" value="Unassembled WGS sequence"/>
</dbReference>
<dbReference type="PRINTS" id="PR00385">
    <property type="entry name" value="P450"/>
</dbReference>
<feature type="binding site" description="axial binding residue" evidence="6">
    <location>
        <position position="580"/>
    </location>
    <ligand>
        <name>heme</name>
        <dbReference type="ChEBI" id="CHEBI:30413"/>
    </ligand>
    <ligandPart>
        <name>Fe</name>
        <dbReference type="ChEBI" id="CHEBI:18248"/>
    </ligandPart>
</feature>
<dbReference type="PROSITE" id="PS00086">
    <property type="entry name" value="CYTOCHROME_P450"/>
    <property type="match status" value="1"/>
</dbReference>
<evidence type="ECO:0000256" key="3">
    <source>
        <dbReference type="ARBA" id="ARBA00022617"/>
    </source>
</evidence>
<comment type="cofactor">
    <cofactor evidence="1 6">
        <name>heme</name>
        <dbReference type="ChEBI" id="CHEBI:30413"/>
    </cofactor>
</comment>
<dbReference type="InterPro" id="IPR050121">
    <property type="entry name" value="Cytochrome_P450_monoxygenase"/>
</dbReference>
<name>A0A8H4NGR2_9HYPO</name>
<dbReference type="PRINTS" id="PR00463">
    <property type="entry name" value="EP450I"/>
</dbReference>
<evidence type="ECO:0000313" key="9">
    <source>
        <dbReference type="Proteomes" id="UP000536711"/>
    </source>
</evidence>
<dbReference type="PANTHER" id="PTHR24305">
    <property type="entry name" value="CYTOCHROME P450"/>
    <property type="match status" value="1"/>
</dbReference>
<sequence length="633" mass="70537">MKQISQNLSAVESAVAQLCAALRGDAQSEAGQTRINTAAINLKGTLQTMGDSQSAVESSGDDSKKKALQDLIGPFSKGLSQFAKIITNVYDRGPLPDNIASDLKPVLAKYEEVQKSYQKLAADSGLKIDLYMPGMSNVLPTNVEEAFSKLGGRYRPGLSRIPGPSLAKWTKLWRLYDVYKGQSHQTAIRLHKKHGPLVRIAPNVVSVGDPAAIKTIYGLMGAFTKSAFYPIQSISWNKKPQMNLFSTRDPVYHREQKKKVAHAYSLTSLLGSEEAMDSCTELFTSRLDEWTTIQKPIDLGAWLQYYAFDVVGEVTFAQKLGFLETGGDVDGMMETIEGILFYASMCGQVPEMHPFLLGNPLFPYLIPAMESWNAVLTFTLKAINSRTTIQRDGELELNDDGIRDFLSKWAAVKKKDPLKMSTRDVITHLSTNVFAGSDTTAIALRAIIYFLIKHPEKMRKAVEEIDTVNESGKFSDPVSYKESTTHLPYMGAVIKEAMRLHPSVGLLMERHVPPQGAEICGQFVPGGTIVGINPWVLHLDPKVYKDPESFIPERWLTADAELLSKMENSFLSFGAGSRTCVGKYISLMEMHKVIPQLLRKYTIELEDPKAEWRTSNRWFVQQHGLICNLKKRT</sequence>
<dbReference type="PANTHER" id="PTHR24305:SF232">
    <property type="entry name" value="P450, PUTATIVE (EUROFUNG)-RELATED"/>
    <property type="match status" value="1"/>
</dbReference>